<proteinExistence type="inferred from homology"/>
<keyword evidence="8" id="KW-1185">Reference proteome</keyword>
<dbReference type="GO" id="GO:0015020">
    <property type="term" value="F:glucuronosyltransferase activity"/>
    <property type="evidence" value="ECO:0007669"/>
    <property type="project" value="UniProtKB-EC"/>
</dbReference>
<feature type="non-terminal residue" evidence="7">
    <location>
        <position position="1"/>
    </location>
</feature>
<name>A0AAV5VRX0_9BILA</name>
<evidence type="ECO:0000256" key="4">
    <source>
        <dbReference type="ARBA" id="ARBA00022679"/>
    </source>
</evidence>
<evidence type="ECO:0000256" key="1">
    <source>
        <dbReference type="ARBA" id="ARBA00009995"/>
    </source>
</evidence>
<gene>
    <name evidence="7" type="ORF">PFISCL1PPCAC_13621</name>
</gene>
<sequence>GDKTMRLIPLLFLLTTSVYSLKFVVFSTQFAKSHVNFLARISDVLVDAGHEVVMVAPIMNSHIGGAMTKKARVIEIPQSEKTLPFEEFANNEMSQNVWVTSNPMLMFLNNWAIFDSWGHMCDDVIAHPGLLEQLKNEKFDAAFGESFDMCGAVIFHLIGVDKWAVTDSVAIKDGGFFMTQTPTN</sequence>
<dbReference type="Pfam" id="PF00201">
    <property type="entry name" value="UDPGT"/>
    <property type="match status" value="1"/>
</dbReference>
<dbReference type="EC" id="2.4.1.17" evidence="2"/>
<organism evidence="7 8">
    <name type="scientific">Pristionchus fissidentatus</name>
    <dbReference type="NCBI Taxonomy" id="1538716"/>
    <lineage>
        <taxon>Eukaryota</taxon>
        <taxon>Metazoa</taxon>
        <taxon>Ecdysozoa</taxon>
        <taxon>Nematoda</taxon>
        <taxon>Chromadorea</taxon>
        <taxon>Rhabditida</taxon>
        <taxon>Rhabditina</taxon>
        <taxon>Diplogasteromorpha</taxon>
        <taxon>Diplogasteroidea</taxon>
        <taxon>Neodiplogasteridae</taxon>
        <taxon>Pristionchus</taxon>
    </lineage>
</organism>
<comment type="similarity">
    <text evidence="1">Belongs to the UDP-glycosyltransferase family.</text>
</comment>
<dbReference type="PANTHER" id="PTHR48043:SF23">
    <property type="entry name" value="UDP-GLUCURONOSYLTRANSFERASE"/>
    <property type="match status" value="1"/>
</dbReference>
<comment type="catalytic activity">
    <reaction evidence="6">
        <text>glucuronate acceptor + UDP-alpha-D-glucuronate = acceptor beta-D-glucuronoside + UDP + H(+)</text>
        <dbReference type="Rhea" id="RHEA:21032"/>
        <dbReference type="ChEBI" id="CHEBI:15378"/>
        <dbReference type="ChEBI" id="CHEBI:58052"/>
        <dbReference type="ChEBI" id="CHEBI:58223"/>
        <dbReference type="ChEBI" id="CHEBI:132367"/>
        <dbReference type="ChEBI" id="CHEBI:132368"/>
        <dbReference type="EC" id="2.4.1.17"/>
    </reaction>
</comment>
<accession>A0AAV5VRX0</accession>
<evidence type="ECO:0000313" key="8">
    <source>
        <dbReference type="Proteomes" id="UP001432322"/>
    </source>
</evidence>
<evidence type="ECO:0000313" key="7">
    <source>
        <dbReference type="EMBL" id="GMT22324.1"/>
    </source>
</evidence>
<protein>
    <recommendedName>
        <fullName evidence="2">glucuronosyltransferase</fullName>
        <ecNumber evidence="2">2.4.1.17</ecNumber>
    </recommendedName>
</protein>
<dbReference type="InterPro" id="IPR002213">
    <property type="entry name" value="UDP_glucos_trans"/>
</dbReference>
<dbReference type="PANTHER" id="PTHR48043">
    <property type="entry name" value="EG:EG0003.4 PROTEIN-RELATED"/>
    <property type="match status" value="1"/>
</dbReference>
<keyword evidence="5" id="KW-0732">Signal</keyword>
<keyword evidence="3" id="KW-0328">Glycosyltransferase</keyword>
<evidence type="ECO:0000256" key="2">
    <source>
        <dbReference type="ARBA" id="ARBA00012544"/>
    </source>
</evidence>
<dbReference type="Proteomes" id="UP001432322">
    <property type="component" value="Unassembled WGS sequence"/>
</dbReference>
<dbReference type="AlphaFoldDB" id="A0AAV5VRX0"/>
<feature type="non-terminal residue" evidence="7">
    <location>
        <position position="184"/>
    </location>
</feature>
<keyword evidence="4" id="KW-0808">Transferase</keyword>
<dbReference type="EMBL" id="BTSY01000004">
    <property type="protein sequence ID" value="GMT22324.1"/>
    <property type="molecule type" value="Genomic_DNA"/>
</dbReference>
<dbReference type="SUPFAM" id="SSF53756">
    <property type="entry name" value="UDP-Glycosyltransferase/glycogen phosphorylase"/>
    <property type="match status" value="1"/>
</dbReference>
<reference evidence="7" key="1">
    <citation type="submission" date="2023-10" db="EMBL/GenBank/DDBJ databases">
        <title>Genome assembly of Pristionchus species.</title>
        <authorList>
            <person name="Yoshida K."/>
            <person name="Sommer R.J."/>
        </authorList>
    </citation>
    <scope>NUCLEOTIDE SEQUENCE</scope>
    <source>
        <strain evidence="7">RS5133</strain>
    </source>
</reference>
<dbReference type="Gene3D" id="3.40.50.2000">
    <property type="entry name" value="Glycogen Phosphorylase B"/>
    <property type="match status" value="1"/>
</dbReference>
<evidence type="ECO:0000256" key="6">
    <source>
        <dbReference type="ARBA" id="ARBA00047475"/>
    </source>
</evidence>
<evidence type="ECO:0000256" key="3">
    <source>
        <dbReference type="ARBA" id="ARBA00022676"/>
    </source>
</evidence>
<comment type="caution">
    <text evidence="7">The sequence shown here is derived from an EMBL/GenBank/DDBJ whole genome shotgun (WGS) entry which is preliminary data.</text>
</comment>
<dbReference type="InterPro" id="IPR050271">
    <property type="entry name" value="UDP-glycosyltransferase"/>
</dbReference>
<evidence type="ECO:0000256" key="5">
    <source>
        <dbReference type="ARBA" id="ARBA00022729"/>
    </source>
</evidence>